<feature type="region of interest" description="Disordered" evidence="1">
    <location>
        <begin position="93"/>
        <end position="112"/>
    </location>
</feature>
<dbReference type="EnsemblMetazoa" id="CJA37321.1">
    <property type="protein sequence ID" value="CJA37321.1"/>
    <property type="gene ID" value="WBGene00213168"/>
</dbReference>
<proteinExistence type="predicted"/>
<keyword evidence="3" id="KW-1185">Reference proteome</keyword>
<name>A0A8R1IN43_CAEJA</name>
<dbReference type="Proteomes" id="UP000005237">
    <property type="component" value="Unassembled WGS sequence"/>
</dbReference>
<dbReference type="AlphaFoldDB" id="A0A8R1IN43"/>
<reference evidence="2" key="2">
    <citation type="submission" date="2022-06" db="UniProtKB">
        <authorList>
            <consortium name="EnsemblMetazoa"/>
        </authorList>
    </citation>
    <scope>IDENTIFICATION</scope>
    <source>
        <strain evidence="2">DF5081</strain>
    </source>
</reference>
<organism evidence="2 3">
    <name type="scientific">Caenorhabditis japonica</name>
    <dbReference type="NCBI Taxonomy" id="281687"/>
    <lineage>
        <taxon>Eukaryota</taxon>
        <taxon>Metazoa</taxon>
        <taxon>Ecdysozoa</taxon>
        <taxon>Nematoda</taxon>
        <taxon>Chromadorea</taxon>
        <taxon>Rhabditida</taxon>
        <taxon>Rhabditina</taxon>
        <taxon>Rhabditomorpha</taxon>
        <taxon>Rhabditoidea</taxon>
        <taxon>Rhabditidae</taxon>
        <taxon>Peloderinae</taxon>
        <taxon>Caenorhabditis</taxon>
    </lineage>
</organism>
<dbReference type="PROSITE" id="PS51257">
    <property type="entry name" value="PROKAR_LIPOPROTEIN"/>
    <property type="match status" value="1"/>
</dbReference>
<feature type="compositionally biased region" description="Polar residues" evidence="1">
    <location>
        <begin position="93"/>
        <end position="105"/>
    </location>
</feature>
<accession>A0A8R1IN43</accession>
<evidence type="ECO:0000313" key="3">
    <source>
        <dbReference type="Proteomes" id="UP000005237"/>
    </source>
</evidence>
<sequence length="112" mass="12447">MKIQIVFGSENSRTRTFPLTTLTALGCLYGGLSMADHWKLLAEGKTITVEYFSVQLRKARAQLNLSPLKCHKVHYIHDNAKTACGENNKVNAGNVQLDSSRSPTVQPRPCPY</sequence>
<evidence type="ECO:0000256" key="1">
    <source>
        <dbReference type="SAM" id="MobiDB-lite"/>
    </source>
</evidence>
<protein>
    <submittedName>
        <fullName evidence="2">Uncharacterized protein</fullName>
    </submittedName>
</protein>
<reference evidence="3" key="1">
    <citation type="submission" date="2010-08" db="EMBL/GenBank/DDBJ databases">
        <authorList>
            <consortium name="Caenorhabditis japonica Sequencing Consortium"/>
            <person name="Wilson R.K."/>
        </authorList>
    </citation>
    <scope>NUCLEOTIDE SEQUENCE [LARGE SCALE GENOMIC DNA]</scope>
    <source>
        <strain evidence="3">DF5081</strain>
    </source>
</reference>
<evidence type="ECO:0000313" key="2">
    <source>
        <dbReference type="EnsemblMetazoa" id="CJA37321.1"/>
    </source>
</evidence>